<comment type="caution">
    <text evidence="1">The sequence shown here is derived from an EMBL/GenBank/DDBJ whole genome shotgun (WGS) entry which is preliminary data.</text>
</comment>
<sequence>MRTKLDTKLLSYTSSSIVLCLKNALHRSTQYSRTNVPVQRKHLGKSSGPFTCLQVFFACRDWKFSVVEKLNRSLHAQDKVSRRQWQLQGKDIPVVEKYQSLVVEDIG</sequence>
<dbReference type="Proteomes" id="UP001300502">
    <property type="component" value="Unassembled WGS sequence"/>
</dbReference>
<evidence type="ECO:0000313" key="1">
    <source>
        <dbReference type="EMBL" id="KAK4529115.1"/>
    </source>
</evidence>
<accession>A0AAV9INW8</accession>
<keyword evidence="2" id="KW-1185">Reference proteome</keyword>
<protein>
    <submittedName>
        <fullName evidence="1">Uncharacterized protein</fullName>
    </submittedName>
</protein>
<dbReference type="EMBL" id="JANCYU010000076">
    <property type="protein sequence ID" value="KAK4529115.1"/>
    <property type="molecule type" value="Genomic_DNA"/>
</dbReference>
<proteinExistence type="predicted"/>
<dbReference type="AlphaFoldDB" id="A0AAV9INW8"/>
<evidence type="ECO:0000313" key="2">
    <source>
        <dbReference type="Proteomes" id="UP001300502"/>
    </source>
</evidence>
<gene>
    <name evidence="1" type="ORF">GAYE_SCF78G7067</name>
</gene>
<name>A0AAV9INW8_9RHOD</name>
<organism evidence="1 2">
    <name type="scientific">Galdieria yellowstonensis</name>
    <dbReference type="NCBI Taxonomy" id="3028027"/>
    <lineage>
        <taxon>Eukaryota</taxon>
        <taxon>Rhodophyta</taxon>
        <taxon>Bangiophyceae</taxon>
        <taxon>Galdieriales</taxon>
        <taxon>Galdieriaceae</taxon>
        <taxon>Galdieria</taxon>
    </lineage>
</organism>
<reference evidence="1 2" key="1">
    <citation type="submission" date="2022-07" db="EMBL/GenBank/DDBJ databases">
        <title>Genome-wide signatures of adaptation to extreme environments.</title>
        <authorList>
            <person name="Cho C.H."/>
            <person name="Yoon H.S."/>
        </authorList>
    </citation>
    <scope>NUCLEOTIDE SEQUENCE [LARGE SCALE GENOMIC DNA]</scope>
    <source>
        <strain evidence="1 2">108.79 E11</strain>
    </source>
</reference>